<keyword evidence="7 8" id="KW-0342">GTP-binding</keyword>
<evidence type="ECO:0000256" key="4">
    <source>
        <dbReference type="ARBA" id="ARBA00022801"/>
    </source>
</evidence>
<dbReference type="Pfam" id="PF01926">
    <property type="entry name" value="MMR_HSR1"/>
    <property type="match status" value="1"/>
</dbReference>
<dbReference type="Gene3D" id="3.30.1360.120">
    <property type="entry name" value="Probable tRNA modification gtpase trme, domain 1"/>
    <property type="match status" value="1"/>
</dbReference>
<dbReference type="Proteomes" id="UP000219331">
    <property type="component" value="Unassembled WGS sequence"/>
</dbReference>
<keyword evidence="6 8" id="KW-0630">Potassium</keyword>
<dbReference type="EMBL" id="OBML01000003">
    <property type="protein sequence ID" value="SOC00399.1"/>
    <property type="molecule type" value="Genomic_DNA"/>
</dbReference>
<feature type="binding site" evidence="8">
    <location>
        <position position="42"/>
    </location>
    <ligand>
        <name>(6S)-5-formyl-5,6,7,8-tetrahydrofolate</name>
        <dbReference type="ChEBI" id="CHEBI:57457"/>
    </ligand>
</feature>
<dbReference type="EC" id="3.6.-.-" evidence="8"/>
<dbReference type="NCBIfam" id="TIGR00450">
    <property type="entry name" value="mnmE_trmE_thdF"/>
    <property type="match status" value="1"/>
</dbReference>
<proteinExistence type="inferred from homology"/>
<feature type="binding site" evidence="8">
    <location>
        <position position="272"/>
    </location>
    <ligand>
        <name>Mg(2+)</name>
        <dbReference type="ChEBI" id="CHEBI:18420"/>
    </ligand>
</feature>
<protein>
    <recommendedName>
        <fullName evidence="8">tRNA modification GTPase MnmE</fullName>
        <ecNumber evidence="8">3.6.-.-</ecNumber>
    </recommendedName>
</protein>
<feature type="binding site" evidence="8">
    <location>
        <begin position="266"/>
        <end position="272"/>
    </location>
    <ligand>
        <name>GTP</name>
        <dbReference type="ChEBI" id="CHEBI:37565"/>
    </ligand>
</feature>
<evidence type="ECO:0000256" key="2">
    <source>
        <dbReference type="ARBA" id="ARBA00022694"/>
    </source>
</evidence>
<dbReference type="Gene3D" id="1.20.120.430">
    <property type="entry name" value="tRNA modification GTPase MnmE domain 2"/>
    <property type="match status" value="1"/>
</dbReference>
<dbReference type="InterPro" id="IPR031168">
    <property type="entry name" value="G_TrmE"/>
</dbReference>
<dbReference type="Gene3D" id="3.40.50.300">
    <property type="entry name" value="P-loop containing nucleotide triphosphate hydrolases"/>
    <property type="match status" value="1"/>
</dbReference>
<keyword evidence="5 8" id="KW-0460">Magnesium</keyword>
<feature type="domain" description="TrmE-type G" evidence="10">
    <location>
        <begin position="237"/>
        <end position="389"/>
    </location>
</feature>
<dbReference type="AlphaFoldDB" id="A0A285S110"/>
<keyword evidence="4 8" id="KW-0378">Hydrolase</keyword>
<dbReference type="InterPro" id="IPR005225">
    <property type="entry name" value="Small_GTP-bd"/>
</dbReference>
<evidence type="ECO:0000256" key="6">
    <source>
        <dbReference type="ARBA" id="ARBA00022958"/>
    </source>
</evidence>
<dbReference type="PROSITE" id="PS51709">
    <property type="entry name" value="G_TRME"/>
    <property type="match status" value="1"/>
</dbReference>
<dbReference type="SUPFAM" id="SSF52540">
    <property type="entry name" value="P-loop containing nucleoside triphosphate hydrolases"/>
    <property type="match status" value="1"/>
</dbReference>
<dbReference type="InterPro" id="IPR027368">
    <property type="entry name" value="MnmE_dom2"/>
</dbReference>
<dbReference type="InterPro" id="IPR027417">
    <property type="entry name" value="P-loop_NTPase"/>
</dbReference>
<evidence type="ECO:0000256" key="5">
    <source>
        <dbReference type="ARBA" id="ARBA00022842"/>
    </source>
</evidence>
<dbReference type="NCBIfam" id="TIGR00231">
    <property type="entry name" value="small_GTP"/>
    <property type="match status" value="1"/>
</dbReference>
<dbReference type="SUPFAM" id="SSF116878">
    <property type="entry name" value="TrmE connector domain"/>
    <property type="match status" value="1"/>
</dbReference>
<feature type="binding site" evidence="8">
    <location>
        <begin position="291"/>
        <end position="294"/>
    </location>
    <ligand>
        <name>GTP</name>
        <dbReference type="ChEBI" id="CHEBI:37565"/>
    </ligand>
</feature>
<dbReference type="InterPro" id="IPR018948">
    <property type="entry name" value="GTP-bd_TrmE_N"/>
</dbReference>
<dbReference type="GO" id="GO:0046872">
    <property type="term" value="F:metal ion binding"/>
    <property type="evidence" value="ECO:0007669"/>
    <property type="project" value="UniProtKB-KW"/>
</dbReference>
<dbReference type="CDD" id="cd04164">
    <property type="entry name" value="trmE"/>
    <property type="match status" value="1"/>
</dbReference>
<gene>
    <name evidence="8" type="primary">mnmE</name>
    <name evidence="8" type="synonym">trmE</name>
    <name evidence="11" type="ORF">SAMN05421512_103274</name>
</gene>
<feature type="binding site" evidence="8">
    <location>
        <position position="100"/>
    </location>
    <ligand>
        <name>(6S)-5-formyl-5,6,7,8-tetrahydrofolate</name>
        <dbReference type="ChEBI" id="CHEBI:57457"/>
    </ligand>
</feature>
<keyword evidence="12" id="KW-1185">Reference proteome</keyword>
<keyword evidence="3 8" id="KW-0547">Nucleotide-binding</keyword>
<dbReference type="FunFam" id="3.30.1360.120:FF:000007">
    <property type="entry name" value="tRNA modification GTPase GTPBP3, mitochondrial"/>
    <property type="match status" value="1"/>
</dbReference>
<evidence type="ECO:0000256" key="9">
    <source>
        <dbReference type="RuleBase" id="RU003313"/>
    </source>
</evidence>
<name>A0A285S110_9HYPH</name>
<dbReference type="InterPro" id="IPR027266">
    <property type="entry name" value="TrmE/GcvT-like"/>
</dbReference>
<dbReference type="Pfam" id="PF12631">
    <property type="entry name" value="MnmE_helical"/>
    <property type="match status" value="1"/>
</dbReference>
<dbReference type="GO" id="GO:0005737">
    <property type="term" value="C:cytoplasm"/>
    <property type="evidence" value="ECO:0007669"/>
    <property type="project" value="UniProtKB-SubCell"/>
</dbReference>
<evidence type="ECO:0000313" key="11">
    <source>
        <dbReference type="EMBL" id="SOC00399.1"/>
    </source>
</evidence>
<dbReference type="PANTHER" id="PTHR42714:SF2">
    <property type="entry name" value="TRNA MODIFICATION GTPASE GTPBP3, MITOCHONDRIAL"/>
    <property type="match status" value="1"/>
</dbReference>
<keyword evidence="8" id="KW-0479">Metal-binding</keyword>
<comment type="function">
    <text evidence="8">Exhibits a very high intrinsic GTPase hydrolysis rate. Involved in the addition of a carboxymethylaminomethyl (cmnm) group at the wobble position (U34) of certain tRNAs, forming tRNA-cmnm(5)s(2)U34.</text>
</comment>
<feature type="binding site" evidence="8">
    <location>
        <begin position="247"/>
        <end position="252"/>
    </location>
    <ligand>
        <name>GTP</name>
        <dbReference type="ChEBI" id="CHEBI:37565"/>
    </ligand>
</feature>
<feature type="binding site" evidence="8">
    <location>
        <position position="140"/>
    </location>
    <ligand>
        <name>(6S)-5-formyl-5,6,7,8-tetrahydrofolate</name>
        <dbReference type="ChEBI" id="CHEBI:57457"/>
    </ligand>
</feature>
<reference evidence="11 12" key="1">
    <citation type="submission" date="2017-08" db="EMBL/GenBank/DDBJ databases">
        <authorList>
            <person name="de Groot N.N."/>
        </authorList>
    </citation>
    <scope>NUCLEOTIDE SEQUENCE [LARGE SCALE GENOMIC DNA]</scope>
    <source>
        <strain evidence="11 12">USBA 352</strain>
    </source>
</reference>
<keyword evidence="8" id="KW-0963">Cytoplasm</keyword>
<dbReference type="GO" id="GO:0030488">
    <property type="term" value="P:tRNA methylation"/>
    <property type="evidence" value="ECO:0007669"/>
    <property type="project" value="TreeGrafter"/>
</dbReference>
<dbReference type="CDD" id="cd14858">
    <property type="entry name" value="TrmE_N"/>
    <property type="match status" value="1"/>
</dbReference>
<evidence type="ECO:0000313" key="12">
    <source>
        <dbReference type="Proteomes" id="UP000219331"/>
    </source>
</evidence>
<comment type="similarity">
    <text evidence="1 8 9">Belongs to the TRAFAC class TrmE-Era-EngA-EngB-Septin-like GTPase superfamily. TrmE GTPase family.</text>
</comment>
<accession>A0A285S110</accession>
<comment type="subunit">
    <text evidence="8">Homodimer. Heterotetramer of two MnmE and two MnmG subunits.</text>
</comment>
<dbReference type="InterPro" id="IPR025867">
    <property type="entry name" value="MnmE_helical"/>
</dbReference>
<comment type="caution">
    <text evidence="8">Lacks conserved residue(s) required for the propagation of feature annotation.</text>
</comment>
<dbReference type="GO" id="GO:0005525">
    <property type="term" value="F:GTP binding"/>
    <property type="evidence" value="ECO:0007669"/>
    <property type="project" value="UniProtKB-UniRule"/>
</dbReference>
<dbReference type="GO" id="GO:0002098">
    <property type="term" value="P:tRNA wobble uridine modification"/>
    <property type="evidence" value="ECO:0007669"/>
    <property type="project" value="TreeGrafter"/>
</dbReference>
<dbReference type="STRING" id="538381.GCA_001696535_04386"/>
<evidence type="ECO:0000259" key="10">
    <source>
        <dbReference type="PROSITE" id="PS51709"/>
    </source>
</evidence>
<feature type="binding site" evidence="8">
    <location>
        <position position="251"/>
    </location>
    <ligand>
        <name>Mg(2+)</name>
        <dbReference type="ChEBI" id="CHEBI:18420"/>
    </ligand>
</feature>
<evidence type="ECO:0000256" key="1">
    <source>
        <dbReference type="ARBA" id="ARBA00011043"/>
    </source>
</evidence>
<evidence type="ECO:0000256" key="8">
    <source>
        <dbReference type="HAMAP-Rule" id="MF_00379"/>
    </source>
</evidence>
<feature type="binding site" evidence="8">
    <location>
        <position position="464"/>
    </location>
    <ligand>
        <name>(6S)-5-formyl-5,6,7,8-tetrahydrofolate</name>
        <dbReference type="ChEBI" id="CHEBI:57457"/>
    </ligand>
</feature>
<dbReference type="InterPro" id="IPR006073">
    <property type="entry name" value="GTP-bd"/>
</dbReference>
<dbReference type="HAMAP" id="MF_00379">
    <property type="entry name" value="GTPase_MnmE"/>
    <property type="match status" value="1"/>
</dbReference>
<keyword evidence="2 8" id="KW-0819">tRNA processing</keyword>
<dbReference type="GO" id="GO:0003924">
    <property type="term" value="F:GTPase activity"/>
    <property type="evidence" value="ECO:0007669"/>
    <property type="project" value="UniProtKB-UniRule"/>
</dbReference>
<sequence>MPGAKEKPMDEAGIRTLGSGAGGDMIFALSSGPVPAGVAVIRLSGPRTRFVLETICGTCPPPRRASLRDLRRPADGAVVDRALVLWFPGPASFTGEDVAELQCHGGRAVVAAVLEMLAMVPGCRMAEQGEFTRRAFDNDRMDLLEVEGLADLIAAETEAQRRLAMSQAGGALAAIYDGWRDRLTRARALIEAEFDFSDEEDVPDDVSAAVWEEVARLRTEIARHLERSQRAERLRSGVQVVLLGAPNAGKSSLLNALARRDVAIVTEEAGTTRDVIEVHMDLDGYPVTLVDTAGLREEAGLVEREGIRRALARAGDADLVLWLVAPQMDAADRVTGPPEGSTALWRIETKADAGEIWPDAGTGEQAFRLSVRSGEGVDALMSALAAFAADHVGGLDEPLAARERHRRHLEVCLAALGDALVERRSLEIRAEDLRRAGESLGRIAGRVGVEDLLDVIFREFCIGK</sequence>
<dbReference type="InterPro" id="IPR004520">
    <property type="entry name" value="GTPase_MnmE"/>
</dbReference>
<comment type="cofactor">
    <cofactor evidence="8">
        <name>K(+)</name>
        <dbReference type="ChEBI" id="CHEBI:29103"/>
    </cofactor>
    <text evidence="8">Binds 1 potassium ion per subunit.</text>
</comment>
<dbReference type="PANTHER" id="PTHR42714">
    <property type="entry name" value="TRNA MODIFICATION GTPASE GTPBP3"/>
    <property type="match status" value="1"/>
</dbReference>
<evidence type="ECO:0000256" key="3">
    <source>
        <dbReference type="ARBA" id="ARBA00022741"/>
    </source>
</evidence>
<dbReference type="NCBIfam" id="NF003661">
    <property type="entry name" value="PRK05291.1-3"/>
    <property type="match status" value="1"/>
</dbReference>
<comment type="subcellular location">
    <subcellularLocation>
        <location evidence="8">Cytoplasm</location>
    </subcellularLocation>
</comment>
<evidence type="ECO:0000256" key="7">
    <source>
        <dbReference type="ARBA" id="ARBA00023134"/>
    </source>
</evidence>
<organism evidence="11 12">
    <name type="scientific">Stappia indica</name>
    <dbReference type="NCBI Taxonomy" id="538381"/>
    <lineage>
        <taxon>Bacteria</taxon>
        <taxon>Pseudomonadati</taxon>
        <taxon>Pseudomonadota</taxon>
        <taxon>Alphaproteobacteria</taxon>
        <taxon>Hyphomicrobiales</taxon>
        <taxon>Stappiaceae</taxon>
        <taxon>Stappia</taxon>
    </lineage>
</organism>
<dbReference type="Pfam" id="PF10396">
    <property type="entry name" value="TrmE_N"/>
    <property type="match status" value="1"/>
</dbReference>